<proteinExistence type="predicted"/>
<feature type="domain" description="Homing endonuclease LAGLIDADG" evidence="1">
    <location>
        <begin position="44"/>
        <end position="121"/>
    </location>
</feature>
<keyword evidence="2" id="KW-0255">Endonuclease</keyword>
<dbReference type="EMBL" id="MW995475">
    <property type="protein sequence ID" value="QWC53708.1"/>
    <property type="molecule type" value="Genomic_DNA"/>
</dbReference>
<geneLocation type="mitochondrion" evidence="2"/>
<dbReference type="AlphaFoldDB" id="A0A8E8GQU8"/>
<evidence type="ECO:0000259" key="1">
    <source>
        <dbReference type="Pfam" id="PF03161"/>
    </source>
</evidence>
<dbReference type="Pfam" id="PF03161">
    <property type="entry name" value="LAGLIDADG_2"/>
    <property type="match status" value="1"/>
</dbReference>
<sequence>MLQLPTQRSTQKVSVWRKKNNQPTYGGLPTLFDGPTVLTKSVGPRNLGDLLSPLGLAYFAMDDGTLNKDGSFYFCTNNFLVEDNKYLSSLLNTKFNLNTTLHKTGREGQYRIYVPKSKFNELIALIGPHIHSSMQHKINSGASSI</sequence>
<organism evidence="2">
    <name type="scientific">Rhizoctonia solani</name>
    <dbReference type="NCBI Taxonomy" id="456999"/>
    <lineage>
        <taxon>Eukaryota</taxon>
        <taxon>Fungi</taxon>
        <taxon>Dikarya</taxon>
        <taxon>Basidiomycota</taxon>
        <taxon>Agaricomycotina</taxon>
        <taxon>Agaricomycetes</taxon>
        <taxon>Cantharellales</taxon>
        <taxon>Ceratobasidiaceae</taxon>
        <taxon>Rhizoctonia</taxon>
    </lineage>
</organism>
<gene>
    <name evidence="2" type="primary">mbg6</name>
</gene>
<keyword evidence="2" id="KW-0496">Mitochondrion</keyword>
<evidence type="ECO:0000313" key="2">
    <source>
        <dbReference type="EMBL" id="QWC53708.1"/>
    </source>
</evidence>
<reference evidence="2" key="1">
    <citation type="submission" date="2021-04" db="EMBL/GenBank/DDBJ databases">
        <title>Mitogenome analysis reveals the evolution and host adaptation in Rhizoctonia solani.</title>
        <authorList>
            <person name="Zheng A."/>
            <person name="Lin R."/>
            <person name="Xia Y."/>
            <person name="Zhang D."/>
            <person name="Xiang X."/>
            <person name="Niu X."/>
            <person name="Liu Y."/>
            <person name="Jiang L."/>
            <person name="Wang X."/>
        </authorList>
    </citation>
    <scope>NUCLEOTIDE SEQUENCE</scope>
    <source>
        <strain evidence="2">AG1-IB</strain>
    </source>
</reference>
<name>A0A8E8GQU8_9AGAM</name>
<dbReference type="InterPro" id="IPR004860">
    <property type="entry name" value="LAGLIDADG_dom"/>
</dbReference>
<protein>
    <submittedName>
        <fullName evidence="2">LAGLIDADG homing endonuclease</fullName>
    </submittedName>
</protein>
<keyword evidence="2" id="KW-0378">Hydrolase</keyword>
<dbReference type="GO" id="GO:0004519">
    <property type="term" value="F:endonuclease activity"/>
    <property type="evidence" value="ECO:0007669"/>
    <property type="project" value="UniProtKB-KW"/>
</dbReference>
<accession>A0A8E8GQU8</accession>
<keyword evidence="2" id="KW-0540">Nuclease</keyword>